<accession>A0ABS1RDJ0</accession>
<dbReference type="PROSITE" id="PS50110">
    <property type="entry name" value="RESPONSE_REGULATORY"/>
    <property type="match status" value="1"/>
</dbReference>
<dbReference type="RefSeq" id="WP_075787284.1">
    <property type="nucleotide sequence ID" value="NZ_JAESIL010000015.1"/>
</dbReference>
<dbReference type="InterPro" id="IPR001789">
    <property type="entry name" value="Sig_transdc_resp-reg_receiver"/>
</dbReference>
<evidence type="ECO:0000256" key="2">
    <source>
        <dbReference type="PROSITE-ProRule" id="PRU00169"/>
    </source>
</evidence>
<gene>
    <name evidence="4" type="ORF">JMJ92_05235</name>
</gene>
<dbReference type="InterPro" id="IPR050595">
    <property type="entry name" value="Bact_response_regulator"/>
</dbReference>
<evidence type="ECO:0000259" key="3">
    <source>
        <dbReference type="PROSITE" id="PS50110"/>
    </source>
</evidence>
<dbReference type="SUPFAM" id="SSF52172">
    <property type="entry name" value="CheY-like"/>
    <property type="match status" value="1"/>
</dbReference>
<comment type="caution">
    <text evidence="4">The sequence shown here is derived from an EMBL/GenBank/DDBJ whole genome shotgun (WGS) entry which is preliminary data.</text>
</comment>
<evidence type="ECO:0000313" key="5">
    <source>
        <dbReference type="Proteomes" id="UP000635853"/>
    </source>
</evidence>
<dbReference type="Proteomes" id="UP000635853">
    <property type="component" value="Unassembled WGS sequence"/>
</dbReference>
<proteinExistence type="predicted"/>
<dbReference type="SMART" id="SM00448">
    <property type="entry name" value="REC"/>
    <property type="match status" value="1"/>
</dbReference>
<evidence type="ECO:0000256" key="1">
    <source>
        <dbReference type="ARBA" id="ARBA00022553"/>
    </source>
</evidence>
<feature type="modified residue" description="4-aspartylphosphate" evidence="2">
    <location>
        <position position="52"/>
    </location>
</feature>
<feature type="domain" description="Response regulatory" evidence="3">
    <location>
        <begin position="3"/>
        <end position="121"/>
    </location>
</feature>
<dbReference type="Gene3D" id="3.40.50.2300">
    <property type="match status" value="1"/>
</dbReference>
<keyword evidence="5" id="KW-1185">Reference proteome</keyword>
<dbReference type="CDD" id="cd00156">
    <property type="entry name" value="REC"/>
    <property type="match status" value="1"/>
</dbReference>
<sequence length="126" mass="13689">MPKVVVIDDDVEILKIFPRLLTGSEFEPCCTSDVETFLERVRSERPVAAIVDFWLLDNTALPLLDRLRAEGLDLPVVLMSGGGGGHSALMAETLGEVCGIVSFLHKPFRRAEVIEALRGAAAVTLN</sequence>
<keyword evidence="1 2" id="KW-0597">Phosphoprotein</keyword>
<name>A0ABS1RDJ0_9RHOB</name>
<reference evidence="5" key="1">
    <citation type="submission" date="2021-01" db="EMBL/GenBank/DDBJ databases">
        <title>Draft genomes of Rhodovulum sulfidophilum.</title>
        <authorList>
            <person name="Guzman M.S."/>
        </authorList>
    </citation>
    <scope>NUCLEOTIDE SEQUENCE [LARGE SCALE GENOMIC DNA]</scope>
    <source>
        <strain evidence="5">AB19</strain>
    </source>
</reference>
<dbReference type="Pfam" id="PF00072">
    <property type="entry name" value="Response_reg"/>
    <property type="match status" value="1"/>
</dbReference>
<dbReference type="InterPro" id="IPR011006">
    <property type="entry name" value="CheY-like_superfamily"/>
</dbReference>
<protein>
    <submittedName>
        <fullName evidence="4">Response regulator</fullName>
    </submittedName>
</protein>
<dbReference type="EMBL" id="JAESIL010000015">
    <property type="protein sequence ID" value="MBL3577564.1"/>
    <property type="molecule type" value="Genomic_DNA"/>
</dbReference>
<organism evidence="4 5">
    <name type="scientific">Rhodovulum visakhapatnamense</name>
    <dbReference type="NCBI Taxonomy" id="364297"/>
    <lineage>
        <taxon>Bacteria</taxon>
        <taxon>Pseudomonadati</taxon>
        <taxon>Pseudomonadota</taxon>
        <taxon>Alphaproteobacteria</taxon>
        <taxon>Rhodobacterales</taxon>
        <taxon>Paracoccaceae</taxon>
        <taxon>Rhodovulum</taxon>
    </lineage>
</organism>
<evidence type="ECO:0000313" key="4">
    <source>
        <dbReference type="EMBL" id="MBL3577564.1"/>
    </source>
</evidence>
<dbReference type="PANTHER" id="PTHR44591">
    <property type="entry name" value="STRESS RESPONSE REGULATOR PROTEIN 1"/>
    <property type="match status" value="1"/>
</dbReference>
<dbReference type="PANTHER" id="PTHR44591:SF3">
    <property type="entry name" value="RESPONSE REGULATORY DOMAIN-CONTAINING PROTEIN"/>
    <property type="match status" value="1"/>
</dbReference>